<accession>A0A6A4H8P9</accession>
<reference evidence="1" key="1">
    <citation type="journal article" date="2019" name="Environ. Microbiol.">
        <title>Fungal ecological strategies reflected in gene transcription - a case study of two litter decomposers.</title>
        <authorList>
            <person name="Barbi F."/>
            <person name="Kohler A."/>
            <person name="Barry K."/>
            <person name="Baskaran P."/>
            <person name="Daum C."/>
            <person name="Fauchery L."/>
            <person name="Ihrmark K."/>
            <person name="Kuo A."/>
            <person name="LaButti K."/>
            <person name="Lipzen A."/>
            <person name="Morin E."/>
            <person name="Grigoriev I.V."/>
            <person name="Henrissat B."/>
            <person name="Lindahl B."/>
            <person name="Martin F."/>
        </authorList>
    </citation>
    <scope>NUCLEOTIDE SEQUENCE</scope>
    <source>
        <strain evidence="1">JB14</strain>
    </source>
</reference>
<evidence type="ECO:0000313" key="2">
    <source>
        <dbReference type="Proteomes" id="UP000799118"/>
    </source>
</evidence>
<dbReference type="OrthoDB" id="412006at2759"/>
<sequence>WGAAKMVQWGFSDGGVVRIPELEVRDADGTMRCLTSNEDKAEAFKSAFFPPAPAASLVPDNAEYPPEAWSFRPPQNHQIAAAIRRMKLYKATKAGTIPNMLFLKANKYFVPHLGPLYRATFTLRYYPTHWALNQTIILCKPGKTNYKQPGLSRPVVVSDGHPPLLNSTVAEDIVKQSELGGLLPPLQFG</sequence>
<name>A0A6A4H8P9_9AGAR</name>
<dbReference type="Proteomes" id="UP000799118">
    <property type="component" value="Unassembled WGS sequence"/>
</dbReference>
<evidence type="ECO:0000313" key="1">
    <source>
        <dbReference type="EMBL" id="KAE9393567.1"/>
    </source>
</evidence>
<proteinExistence type="predicted"/>
<protein>
    <submittedName>
        <fullName evidence="1">Uncharacterized protein</fullName>
    </submittedName>
</protein>
<gene>
    <name evidence="1" type="ORF">BT96DRAFT_775233</name>
</gene>
<dbReference type="EMBL" id="ML769569">
    <property type="protein sequence ID" value="KAE9393567.1"/>
    <property type="molecule type" value="Genomic_DNA"/>
</dbReference>
<feature type="non-terminal residue" evidence="1">
    <location>
        <position position="189"/>
    </location>
</feature>
<dbReference type="AlphaFoldDB" id="A0A6A4H8P9"/>
<keyword evidence="2" id="KW-1185">Reference proteome</keyword>
<organism evidence="1 2">
    <name type="scientific">Gymnopus androsaceus JB14</name>
    <dbReference type="NCBI Taxonomy" id="1447944"/>
    <lineage>
        <taxon>Eukaryota</taxon>
        <taxon>Fungi</taxon>
        <taxon>Dikarya</taxon>
        <taxon>Basidiomycota</taxon>
        <taxon>Agaricomycotina</taxon>
        <taxon>Agaricomycetes</taxon>
        <taxon>Agaricomycetidae</taxon>
        <taxon>Agaricales</taxon>
        <taxon>Marasmiineae</taxon>
        <taxon>Omphalotaceae</taxon>
        <taxon>Gymnopus</taxon>
    </lineage>
</organism>
<feature type="non-terminal residue" evidence="1">
    <location>
        <position position="1"/>
    </location>
</feature>